<organism evidence="16 17">
    <name type="scientific">Philodulcilactobacillus myokoensis</name>
    <dbReference type="NCBI Taxonomy" id="2929573"/>
    <lineage>
        <taxon>Bacteria</taxon>
        <taxon>Bacillati</taxon>
        <taxon>Bacillota</taxon>
        <taxon>Bacilli</taxon>
        <taxon>Lactobacillales</taxon>
        <taxon>Lactobacillaceae</taxon>
        <taxon>Philodulcilactobacillus</taxon>
    </lineage>
</organism>
<evidence type="ECO:0000313" key="16">
    <source>
        <dbReference type="EMBL" id="GLB46529.1"/>
    </source>
</evidence>
<evidence type="ECO:0000256" key="13">
    <source>
        <dbReference type="RuleBase" id="RU003448"/>
    </source>
</evidence>
<dbReference type="FunFam" id="3.40.1160.10:FF:000027">
    <property type="entry name" value="Aspartokinase"/>
    <property type="match status" value="1"/>
</dbReference>
<comment type="pathway">
    <text evidence="2 14">Amino-acid biosynthesis; L-lysine biosynthesis via DAP pathway; (S)-tetrahydrodipicolinate from L-aspartate: step 1/4.</text>
</comment>
<dbReference type="NCBIfam" id="NF006540">
    <property type="entry name" value="PRK09034.1"/>
    <property type="match status" value="1"/>
</dbReference>
<keyword evidence="7" id="KW-0547">Nucleotide-binding</keyword>
<comment type="catalytic activity">
    <reaction evidence="12 13">
        <text>L-aspartate + ATP = 4-phospho-L-aspartate + ADP</text>
        <dbReference type="Rhea" id="RHEA:23776"/>
        <dbReference type="ChEBI" id="CHEBI:29991"/>
        <dbReference type="ChEBI" id="CHEBI:30616"/>
        <dbReference type="ChEBI" id="CHEBI:57535"/>
        <dbReference type="ChEBI" id="CHEBI:456216"/>
        <dbReference type="EC" id="2.7.2.4"/>
    </reaction>
</comment>
<comment type="function">
    <text evidence="1">Catalyzes the phosphorylation of the beta-carboxyl group of aspartic acid with ATP to yield 4-phospho-L-aspartate, which is involved in the branched biosynthetic pathway leading to the biosynthesis of amino acids threonine, isoleucine and methionine.</text>
</comment>
<evidence type="ECO:0000256" key="1">
    <source>
        <dbReference type="ARBA" id="ARBA00003121"/>
    </source>
</evidence>
<protein>
    <recommendedName>
        <fullName evidence="13">Aspartokinase</fullName>
        <ecNumber evidence="13">2.7.2.4</ecNumber>
    </recommendedName>
</protein>
<dbReference type="InterPro" id="IPR001048">
    <property type="entry name" value="Asp/Glu/Uridylate_kinase"/>
</dbReference>
<dbReference type="Pfam" id="PF00696">
    <property type="entry name" value="AA_kinase"/>
    <property type="match status" value="1"/>
</dbReference>
<dbReference type="InterPro" id="IPR002912">
    <property type="entry name" value="ACT_dom"/>
</dbReference>
<dbReference type="GO" id="GO:0019877">
    <property type="term" value="P:diaminopimelate biosynthetic process"/>
    <property type="evidence" value="ECO:0007669"/>
    <property type="project" value="UniProtKB-KW"/>
</dbReference>
<feature type="domain" description="ACT" evidence="15">
    <location>
        <begin position="390"/>
        <end position="450"/>
    </location>
</feature>
<evidence type="ECO:0000256" key="4">
    <source>
        <dbReference type="ARBA" id="ARBA00005139"/>
    </source>
</evidence>
<dbReference type="PROSITE" id="PS51671">
    <property type="entry name" value="ACT"/>
    <property type="match status" value="1"/>
</dbReference>
<evidence type="ECO:0000256" key="6">
    <source>
        <dbReference type="ARBA" id="ARBA00022679"/>
    </source>
</evidence>
<dbReference type="CDD" id="cd04245">
    <property type="entry name" value="AAK_AKiii-YclM-BS"/>
    <property type="match status" value="1"/>
</dbReference>
<dbReference type="GO" id="GO:0009090">
    <property type="term" value="P:homoserine biosynthetic process"/>
    <property type="evidence" value="ECO:0007669"/>
    <property type="project" value="TreeGrafter"/>
</dbReference>
<dbReference type="RefSeq" id="WP_286135995.1">
    <property type="nucleotide sequence ID" value="NZ_BRPL01000002.1"/>
</dbReference>
<evidence type="ECO:0000256" key="7">
    <source>
        <dbReference type="ARBA" id="ARBA00022741"/>
    </source>
</evidence>
<dbReference type="InterPro" id="IPR054352">
    <property type="entry name" value="ACT_Aspartokinase"/>
</dbReference>
<keyword evidence="11" id="KW-0457">Lysine biosynthesis</keyword>
<dbReference type="GO" id="GO:0009089">
    <property type="term" value="P:lysine biosynthetic process via diaminopimelate"/>
    <property type="evidence" value="ECO:0007669"/>
    <property type="project" value="TreeGrafter"/>
</dbReference>
<evidence type="ECO:0000256" key="2">
    <source>
        <dbReference type="ARBA" id="ARBA00004766"/>
    </source>
</evidence>
<keyword evidence="10" id="KW-0220">Diaminopimelate biosynthesis</keyword>
<keyword evidence="6 13" id="KW-0808">Transferase</keyword>
<dbReference type="Gene3D" id="1.20.120.1320">
    <property type="entry name" value="Aspartokinase, catalytic domain"/>
    <property type="match status" value="1"/>
</dbReference>
<dbReference type="PANTHER" id="PTHR21499:SF67">
    <property type="entry name" value="ASPARTOKINASE 3"/>
    <property type="match status" value="1"/>
</dbReference>
<dbReference type="GO" id="GO:0005829">
    <property type="term" value="C:cytosol"/>
    <property type="evidence" value="ECO:0007669"/>
    <property type="project" value="TreeGrafter"/>
</dbReference>
<evidence type="ECO:0000256" key="8">
    <source>
        <dbReference type="ARBA" id="ARBA00022777"/>
    </source>
</evidence>
<dbReference type="SUPFAM" id="SSF53633">
    <property type="entry name" value="Carbamate kinase-like"/>
    <property type="match status" value="1"/>
</dbReference>
<dbReference type="InterPro" id="IPR018042">
    <property type="entry name" value="Aspartate_kinase_CS"/>
</dbReference>
<keyword evidence="8 13" id="KW-0418">Kinase</keyword>
<comment type="pathway">
    <text evidence="3 14">Amino-acid biosynthesis; L-methionine biosynthesis via de novo pathway; L-homoserine from L-aspartate: step 1/3.</text>
</comment>
<comment type="similarity">
    <text evidence="5 13">Belongs to the aspartokinase family.</text>
</comment>
<dbReference type="GO" id="GO:0005524">
    <property type="term" value="F:ATP binding"/>
    <property type="evidence" value="ECO:0007669"/>
    <property type="project" value="UniProtKB-KW"/>
</dbReference>
<keyword evidence="17" id="KW-1185">Reference proteome</keyword>
<dbReference type="Proteomes" id="UP001144204">
    <property type="component" value="Unassembled WGS sequence"/>
</dbReference>
<sequence>MKVVKFGGSSLANGPQFQKVINIIKSDEQRQVIVTSAPGKRFNGDIKVTDLLIQYANQTIKKQSTQKTVQAIIKRYQDIADYFKLPSGKIDDIKKIIQSLPDHDYPDNHYLMAAFKAHGERMNARLFTKVLKHLGIKARFVDPSEAGIIVSDHPNDATVLDQTYHNLSQLKFNDEKLVFPGFFGFTKNHQIATFARGGSDITGSIIACGLNVPTYENFTDVNAIYSANPNLIHHPVPIKRMTYREMRELSYAGFSVFNDEAIIPAIKGNVTINVKNTNNPKAPGTLIVPDKCFKPAHVITGVASSKHFAALYLHKYLLNKQIGFTLRLLKILYKYHISYEHMPSGIDDLTVVFDNRQFNDKIIKNMCHDIKEQLHPDDMQWISDYAIIMVVGEGMKNRPGALERTIKPLTDKKISINMINQGASEISMMIGTKTEDADEAIIRIYNEFMK</sequence>
<name>A0A9W6B1R3_9LACO</name>
<evidence type="ECO:0000256" key="11">
    <source>
        <dbReference type="ARBA" id="ARBA00023154"/>
    </source>
</evidence>
<dbReference type="InterPro" id="IPR035804">
    <property type="entry name" value="AKIII_YclM_N"/>
</dbReference>
<proteinExistence type="inferred from homology"/>
<evidence type="ECO:0000259" key="15">
    <source>
        <dbReference type="PROSITE" id="PS51671"/>
    </source>
</evidence>
<dbReference type="CDD" id="cd04911">
    <property type="entry name" value="ACT_AKiii-YclM-BS_1"/>
    <property type="match status" value="1"/>
</dbReference>
<dbReference type="InterPro" id="IPR001341">
    <property type="entry name" value="Asp_kinase"/>
</dbReference>
<evidence type="ECO:0000313" key="17">
    <source>
        <dbReference type="Proteomes" id="UP001144204"/>
    </source>
</evidence>
<evidence type="ECO:0000256" key="3">
    <source>
        <dbReference type="ARBA" id="ARBA00004986"/>
    </source>
</evidence>
<dbReference type="InterPro" id="IPR042199">
    <property type="entry name" value="AsparK_Bifunc_asparK/hSer_DH"/>
</dbReference>
<comment type="pathway">
    <text evidence="4 14">Amino-acid biosynthesis; L-threonine biosynthesis; L-threonine from L-aspartate: step 1/5.</text>
</comment>
<dbReference type="PROSITE" id="PS00324">
    <property type="entry name" value="ASPARTOKINASE"/>
    <property type="match status" value="1"/>
</dbReference>
<dbReference type="InterPro" id="IPR036393">
    <property type="entry name" value="AceGlu_kinase-like_sf"/>
</dbReference>
<dbReference type="Pfam" id="PF22468">
    <property type="entry name" value="ACT_9"/>
    <property type="match status" value="1"/>
</dbReference>
<dbReference type="Gene3D" id="3.30.2130.10">
    <property type="entry name" value="VC0802-like"/>
    <property type="match status" value="1"/>
</dbReference>
<evidence type="ECO:0000256" key="5">
    <source>
        <dbReference type="ARBA" id="ARBA00010122"/>
    </source>
</evidence>
<comment type="caution">
    <text evidence="16">The sequence shown here is derived from an EMBL/GenBank/DDBJ whole genome shotgun (WGS) entry which is preliminary data.</text>
</comment>
<evidence type="ECO:0000256" key="12">
    <source>
        <dbReference type="ARBA" id="ARBA00047872"/>
    </source>
</evidence>
<keyword evidence="14" id="KW-0028">Amino-acid biosynthesis</keyword>
<dbReference type="SUPFAM" id="SSF55021">
    <property type="entry name" value="ACT-like"/>
    <property type="match status" value="2"/>
</dbReference>
<evidence type="ECO:0000256" key="14">
    <source>
        <dbReference type="RuleBase" id="RU004249"/>
    </source>
</evidence>
<dbReference type="EC" id="2.7.2.4" evidence="13"/>
<dbReference type="InterPro" id="IPR045865">
    <property type="entry name" value="ACT-like_dom_sf"/>
</dbReference>
<reference evidence="16" key="1">
    <citation type="submission" date="2022-07" db="EMBL/GenBank/DDBJ databases">
        <authorList>
            <person name="Kouya T."/>
            <person name="Ishiyama Y."/>
        </authorList>
    </citation>
    <scope>NUCLEOTIDE SEQUENCE</scope>
    <source>
        <strain evidence="16">WR16-4</strain>
    </source>
</reference>
<dbReference type="EMBL" id="BRPL01000002">
    <property type="protein sequence ID" value="GLB46529.1"/>
    <property type="molecule type" value="Genomic_DNA"/>
</dbReference>
<evidence type="ECO:0000256" key="10">
    <source>
        <dbReference type="ARBA" id="ARBA00022915"/>
    </source>
</evidence>
<evidence type="ECO:0000256" key="9">
    <source>
        <dbReference type="ARBA" id="ARBA00022840"/>
    </source>
</evidence>
<accession>A0A9W6B1R3</accession>
<keyword evidence="9" id="KW-0067">ATP-binding</keyword>
<dbReference type="NCBIfam" id="TIGR00657">
    <property type="entry name" value="asp_kinases"/>
    <property type="match status" value="1"/>
</dbReference>
<dbReference type="Gene3D" id="3.40.1160.10">
    <property type="entry name" value="Acetylglutamate kinase-like"/>
    <property type="match status" value="1"/>
</dbReference>
<dbReference type="CDD" id="cd04916">
    <property type="entry name" value="ACT_AKiii-YclM-BS_2"/>
    <property type="match status" value="1"/>
</dbReference>
<gene>
    <name evidence="16" type="ORF">WR164_05080</name>
</gene>
<reference evidence="16" key="2">
    <citation type="journal article" date="2023" name="PLoS ONE">
        <title>Philodulcilactobacillus myokoensis gen. nov., sp. nov., a fructophilic, acidophilic, and agar-phobic lactic acid bacterium isolated from fermented vegetable extracts.</title>
        <authorList>
            <person name="Kouya T."/>
            <person name="Ishiyama Y."/>
            <person name="Ohashi S."/>
            <person name="Kumakubo R."/>
            <person name="Yamazaki T."/>
            <person name="Otaki T."/>
        </authorList>
    </citation>
    <scope>NUCLEOTIDE SEQUENCE</scope>
    <source>
        <strain evidence="16">WR16-4</strain>
    </source>
</reference>
<dbReference type="GO" id="GO:0004072">
    <property type="term" value="F:aspartate kinase activity"/>
    <property type="evidence" value="ECO:0007669"/>
    <property type="project" value="UniProtKB-EC"/>
</dbReference>
<dbReference type="PANTHER" id="PTHR21499">
    <property type="entry name" value="ASPARTATE KINASE"/>
    <property type="match status" value="1"/>
</dbReference>
<dbReference type="AlphaFoldDB" id="A0A9W6B1R3"/>